<feature type="region of interest" description="Disordered" evidence="1">
    <location>
        <begin position="128"/>
        <end position="163"/>
    </location>
</feature>
<name>A0ABW2DAR8_9ACTN</name>
<evidence type="ECO:0000313" key="3">
    <source>
        <dbReference type="EMBL" id="MFC6959457.1"/>
    </source>
</evidence>
<keyword evidence="4" id="KW-1185">Reference proteome</keyword>
<reference evidence="4" key="1">
    <citation type="journal article" date="2019" name="Int. J. Syst. Evol. Microbiol.">
        <title>The Global Catalogue of Microorganisms (GCM) 10K type strain sequencing project: providing services to taxonomists for standard genome sequencing and annotation.</title>
        <authorList>
            <consortium name="The Broad Institute Genomics Platform"/>
            <consortium name="The Broad Institute Genome Sequencing Center for Infectious Disease"/>
            <person name="Wu L."/>
            <person name="Ma J."/>
        </authorList>
    </citation>
    <scope>NUCLEOTIDE SEQUENCE [LARGE SCALE GENOMIC DNA]</scope>
    <source>
        <strain evidence="4">KACC 12634</strain>
    </source>
</reference>
<feature type="region of interest" description="Disordered" evidence="1">
    <location>
        <begin position="1"/>
        <end position="86"/>
    </location>
</feature>
<protein>
    <submittedName>
        <fullName evidence="3">Uncharacterized protein</fullName>
    </submittedName>
</protein>
<dbReference type="EMBL" id="JBHSYS010000004">
    <property type="protein sequence ID" value="MFC6959457.1"/>
    <property type="molecule type" value="Genomic_DNA"/>
</dbReference>
<comment type="caution">
    <text evidence="3">The sequence shown here is derived from an EMBL/GenBank/DDBJ whole genome shotgun (WGS) entry which is preliminary data.</text>
</comment>
<feature type="compositionally biased region" description="Pro residues" evidence="1">
    <location>
        <begin position="48"/>
        <end position="73"/>
    </location>
</feature>
<evidence type="ECO:0000256" key="2">
    <source>
        <dbReference type="SAM" id="Phobius"/>
    </source>
</evidence>
<dbReference type="RefSeq" id="WP_382345376.1">
    <property type="nucleotide sequence ID" value="NZ_JBHMBP010000001.1"/>
</dbReference>
<proteinExistence type="predicted"/>
<organism evidence="3 4">
    <name type="scientific">Glycomyces mayteni</name>
    <dbReference type="NCBI Taxonomy" id="543887"/>
    <lineage>
        <taxon>Bacteria</taxon>
        <taxon>Bacillati</taxon>
        <taxon>Actinomycetota</taxon>
        <taxon>Actinomycetes</taxon>
        <taxon>Glycomycetales</taxon>
        <taxon>Glycomycetaceae</taxon>
        <taxon>Glycomyces</taxon>
    </lineage>
</organism>
<accession>A0ABW2DAR8</accession>
<dbReference type="Proteomes" id="UP001596470">
    <property type="component" value="Unassembled WGS sequence"/>
</dbReference>
<keyword evidence="2" id="KW-0472">Membrane</keyword>
<evidence type="ECO:0000313" key="4">
    <source>
        <dbReference type="Proteomes" id="UP001596470"/>
    </source>
</evidence>
<gene>
    <name evidence="3" type="ORF">ACFQS3_19880</name>
</gene>
<keyword evidence="2" id="KW-1133">Transmembrane helix</keyword>
<feature type="compositionally biased region" description="Low complexity" evidence="1">
    <location>
        <begin position="75"/>
        <end position="85"/>
    </location>
</feature>
<sequence>MDPYSSYDPAANQSPNGSPAGPGPGYTPGSAPNPGYMPGPETSRNIGYPPPGAQGPYPPAPGAYPPPPGPGPYPGGDAYQGAYPGMPQPQYAPVPVPSQGIPVGGWIGIALGVVLVLALGTWGIVVGLDRSDTPSTTATDNSGGGGGGDSSNDSSSDPTESAVVDPVADAVIGDCFYNYGDETLPELETTTCGAGAFETIDIVEGTSDLTACDSNTLVDLAVSSTGATRVLCLSYTVIAGDDAFHAQVGECVYGTSTAGSAWNIIECQDGAFKVIERLQGESSTSACTDTTYYIYGVGYSTGSTYLDTTLCLQMMYASGDIGYAEVDDCLSMNSDYTYAEFVSDCGDGNAYVTGRTNEIVDGESWCNGWGWAYEEVPDFPELSFTVCWGWL</sequence>
<keyword evidence="2" id="KW-0812">Transmembrane</keyword>
<evidence type="ECO:0000256" key="1">
    <source>
        <dbReference type="SAM" id="MobiDB-lite"/>
    </source>
</evidence>
<feature type="transmembrane region" description="Helical" evidence="2">
    <location>
        <begin position="103"/>
        <end position="125"/>
    </location>
</feature>